<dbReference type="AlphaFoldDB" id="A0A6V8H8M7"/>
<name>A0A6V8H8M7_TALPI</name>
<gene>
    <name evidence="1" type="ORF">TCE0_033r07957</name>
</gene>
<dbReference type="GO" id="GO:0004190">
    <property type="term" value="F:aspartic-type endopeptidase activity"/>
    <property type="evidence" value="ECO:0007669"/>
    <property type="project" value="InterPro"/>
</dbReference>
<proteinExistence type="predicted"/>
<accession>A0A6V8H8M7</accession>
<keyword evidence="2" id="KW-1185">Reference proteome</keyword>
<sequence length="382" mass="43454">MQREKDSCLAFLTIGRQEIPLFVIHYVAPQQLPVAAITDGIRNLKDNYHDFSLRGQIQSPFLVSIFKCFTKMIGHGLWRGIVDTGASLLILKASKKDPNTLKLHHGVPRNEVRCDKEDNLRHTVVGEYAALVLSSLLDNAPTQQWWESAMNLDKCRVNSTNITKQLPLKSNPMQSLIDRTNGPTRVVRYYATNPFCTPKCLKGLLRGGQFVDYLEDQLTSQSPQFELQPLHIAGNGNQFLRGTLEIYGYSFLVKAAESHAEERLEAEFDLYEWLTPLQGICIPICVGLLDLKTSRNTTLIYNRRTTGKMLIMSWEGIAVAHASEIVNIRHLGRRRSRIHRRLEEIGMRNVDLDLSNFVRNPGTKSLKLVNFRTAPDIISMRR</sequence>
<evidence type="ECO:0000313" key="2">
    <source>
        <dbReference type="Proteomes" id="UP000053095"/>
    </source>
</evidence>
<organism evidence="1 2">
    <name type="scientific">Talaromyces pinophilus</name>
    <name type="common">Penicillium pinophilum</name>
    <dbReference type="NCBI Taxonomy" id="128442"/>
    <lineage>
        <taxon>Eukaryota</taxon>
        <taxon>Fungi</taxon>
        <taxon>Dikarya</taxon>
        <taxon>Ascomycota</taxon>
        <taxon>Pezizomycotina</taxon>
        <taxon>Eurotiomycetes</taxon>
        <taxon>Eurotiomycetidae</taxon>
        <taxon>Eurotiales</taxon>
        <taxon>Trichocomaceae</taxon>
        <taxon>Talaromyces</taxon>
        <taxon>Talaromyces sect. Talaromyces</taxon>
    </lineage>
</organism>
<dbReference type="EMBL" id="DF933829">
    <property type="protein sequence ID" value="GAM37760.1"/>
    <property type="molecule type" value="Genomic_DNA"/>
</dbReference>
<dbReference type="InterPro" id="IPR001969">
    <property type="entry name" value="Aspartic_peptidase_AS"/>
</dbReference>
<comment type="caution">
    <text evidence="1">The sequence shown here is derived from an EMBL/GenBank/DDBJ whole genome shotgun (WGS) entry which is preliminary data.</text>
</comment>
<dbReference type="Proteomes" id="UP000053095">
    <property type="component" value="Unassembled WGS sequence"/>
</dbReference>
<reference evidence="2" key="1">
    <citation type="journal article" date="2015" name="Genome Announc.">
        <title>Draft genome sequence of Talaromyces cellulolyticus strain Y-94, a source of lignocellulosic biomass-degrading enzymes.</title>
        <authorList>
            <person name="Fujii T."/>
            <person name="Koike H."/>
            <person name="Sawayama S."/>
            <person name="Yano S."/>
            <person name="Inoue H."/>
        </authorList>
    </citation>
    <scope>NUCLEOTIDE SEQUENCE [LARGE SCALE GENOMIC DNA]</scope>
    <source>
        <strain evidence="2">Y-94</strain>
    </source>
</reference>
<dbReference type="GO" id="GO:0006508">
    <property type="term" value="P:proteolysis"/>
    <property type="evidence" value="ECO:0007669"/>
    <property type="project" value="InterPro"/>
</dbReference>
<evidence type="ECO:0000313" key="1">
    <source>
        <dbReference type="EMBL" id="GAM37760.1"/>
    </source>
</evidence>
<dbReference type="PROSITE" id="PS00141">
    <property type="entry name" value="ASP_PROTEASE"/>
    <property type="match status" value="1"/>
</dbReference>
<protein>
    <submittedName>
        <fullName evidence="1">Uncharacterized protein</fullName>
    </submittedName>
</protein>